<accession>S8ELZ0</accession>
<dbReference type="OrthoDB" id="2317741at2759"/>
<dbReference type="AlphaFoldDB" id="S8ELZ0"/>
<organism evidence="4 5">
    <name type="scientific">Fomitopsis schrenkii</name>
    <name type="common">Brown rot fungus</name>
    <dbReference type="NCBI Taxonomy" id="2126942"/>
    <lineage>
        <taxon>Eukaryota</taxon>
        <taxon>Fungi</taxon>
        <taxon>Dikarya</taxon>
        <taxon>Basidiomycota</taxon>
        <taxon>Agaricomycotina</taxon>
        <taxon>Agaricomycetes</taxon>
        <taxon>Polyporales</taxon>
        <taxon>Fomitopsis</taxon>
    </lineage>
</organism>
<feature type="domain" description="Yeast cell wall synthesis Kre9/Knh1-like N-terminal" evidence="3">
    <location>
        <begin position="29"/>
        <end position="117"/>
    </location>
</feature>
<keyword evidence="1 2" id="KW-0732">Signal</keyword>
<evidence type="ECO:0000256" key="1">
    <source>
        <dbReference type="ARBA" id="ARBA00022729"/>
    </source>
</evidence>
<dbReference type="InParanoid" id="S8ELZ0"/>
<name>S8ELZ0_FOMSC</name>
<dbReference type="Pfam" id="PF10342">
    <property type="entry name" value="Kre9_KNH"/>
    <property type="match status" value="1"/>
</dbReference>
<dbReference type="eggNOG" id="ENOG502SRNM">
    <property type="taxonomic scope" value="Eukaryota"/>
</dbReference>
<dbReference type="InterPro" id="IPR018466">
    <property type="entry name" value="Kre9/Knh1-like_N"/>
</dbReference>
<keyword evidence="5" id="KW-1185">Reference proteome</keyword>
<proteinExistence type="predicted"/>
<dbReference type="EMBL" id="KE504124">
    <property type="protein sequence ID" value="EPT05168.1"/>
    <property type="molecule type" value="Genomic_DNA"/>
</dbReference>
<evidence type="ECO:0000313" key="5">
    <source>
        <dbReference type="Proteomes" id="UP000015241"/>
    </source>
</evidence>
<gene>
    <name evidence="4" type="ORF">FOMPIDRAFT_1111829</name>
</gene>
<feature type="signal peptide" evidence="2">
    <location>
        <begin position="1"/>
        <end position="19"/>
    </location>
</feature>
<evidence type="ECO:0000313" key="4">
    <source>
        <dbReference type="EMBL" id="EPT05168.1"/>
    </source>
</evidence>
<evidence type="ECO:0000259" key="3">
    <source>
        <dbReference type="Pfam" id="PF10342"/>
    </source>
</evidence>
<dbReference type="Proteomes" id="UP000015241">
    <property type="component" value="Unassembled WGS sequence"/>
</dbReference>
<dbReference type="HOGENOM" id="CLU_083660_2_1_1"/>
<sequence length="118" mass="12406">MFATKFTALLFALVSSVSASAIWDPTILTPNAQSVWVRGQTTEVTWDTSNPPANATQFIGQVRLAKGGIQGYGVLASGFHLADGSVEVTVPSGLDPGSDYQVVLFGDSGNVSPEFTIR</sequence>
<protein>
    <recommendedName>
        <fullName evidence="3">Yeast cell wall synthesis Kre9/Knh1-like N-terminal domain-containing protein</fullName>
    </recommendedName>
</protein>
<evidence type="ECO:0000256" key="2">
    <source>
        <dbReference type="SAM" id="SignalP"/>
    </source>
</evidence>
<reference evidence="4 5" key="1">
    <citation type="journal article" date="2012" name="Science">
        <title>The Paleozoic origin of enzymatic lignin decomposition reconstructed from 31 fungal genomes.</title>
        <authorList>
            <person name="Floudas D."/>
            <person name="Binder M."/>
            <person name="Riley R."/>
            <person name="Barry K."/>
            <person name="Blanchette R.A."/>
            <person name="Henrissat B."/>
            <person name="Martinez A.T."/>
            <person name="Otillar R."/>
            <person name="Spatafora J.W."/>
            <person name="Yadav J.S."/>
            <person name="Aerts A."/>
            <person name="Benoit I."/>
            <person name="Boyd A."/>
            <person name="Carlson A."/>
            <person name="Copeland A."/>
            <person name="Coutinho P.M."/>
            <person name="de Vries R.P."/>
            <person name="Ferreira P."/>
            <person name="Findley K."/>
            <person name="Foster B."/>
            <person name="Gaskell J."/>
            <person name="Glotzer D."/>
            <person name="Gorecki P."/>
            <person name="Heitman J."/>
            <person name="Hesse C."/>
            <person name="Hori C."/>
            <person name="Igarashi K."/>
            <person name="Jurgens J.A."/>
            <person name="Kallen N."/>
            <person name="Kersten P."/>
            <person name="Kohler A."/>
            <person name="Kuees U."/>
            <person name="Kumar T.K.A."/>
            <person name="Kuo A."/>
            <person name="LaButti K."/>
            <person name="Larrondo L.F."/>
            <person name="Lindquist E."/>
            <person name="Ling A."/>
            <person name="Lombard V."/>
            <person name="Lucas S."/>
            <person name="Lundell T."/>
            <person name="Martin R."/>
            <person name="McLaughlin D.J."/>
            <person name="Morgenstern I."/>
            <person name="Morin E."/>
            <person name="Murat C."/>
            <person name="Nagy L.G."/>
            <person name="Nolan M."/>
            <person name="Ohm R.A."/>
            <person name="Patyshakuliyeva A."/>
            <person name="Rokas A."/>
            <person name="Ruiz-Duenas F.J."/>
            <person name="Sabat G."/>
            <person name="Salamov A."/>
            <person name="Samejima M."/>
            <person name="Schmutz J."/>
            <person name="Slot J.C."/>
            <person name="St John F."/>
            <person name="Stenlid J."/>
            <person name="Sun H."/>
            <person name="Sun S."/>
            <person name="Syed K."/>
            <person name="Tsang A."/>
            <person name="Wiebenga A."/>
            <person name="Young D."/>
            <person name="Pisabarro A."/>
            <person name="Eastwood D.C."/>
            <person name="Martin F."/>
            <person name="Cullen D."/>
            <person name="Grigoriev I.V."/>
            <person name="Hibbett D.S."/>
        </authorList>
    </citation>
    <scope>NUCLEOTIDE SEQUENCE</scope>
    <source>
        <strain evidence="5">FP-58527</strain>
    </source>
</reference>
<feature type="chain" id="PRO_5004563127" description="Yeast cell wall synthesis Kre9/Knh1-like N-terminal domain-containing protein" evidence="2">
    <location>
        <begin position="20"/>
        <end position="118"/>
    </location>
</feature>